<gene>
    <name evidence="1" type="ORF">SAMN02745219_01185</name>
</gene>
<dbReference type="AlphaFoldDB" id="A0A1M6EG76"/>
<evidence type="ECO:0000313" key="2">
    <source>
        <dbReference type="Proteomes" id="UP000184529"/>
    </source>
</evidence>
<sequence>MSCSSIKHRFEEERQRGLSFERAMEMYRELEGSLAAHRLELEDLQRTNADPGRISHLQAHINDGERLLKEMKQLHLH</sequence>
<accession>A0A1M6EG76</accession>
<dbReference type="RefSeq" id="WP_072867977.1">
    <property type="nucleotide sequence ID" value="NZ_FQZM01000013.1"/>
</dbReference>
<dbReference type="OrthoDB" id="1808616at2"/>
<name>A0A1M6EG76_9FIRM</name>
<dbReference type="Proteomes" id="UP000184529">
    <property type="component" value="Unassembled WGS sequence"/>
</dbReference>
<reference evidence="2" key="1">
    <citation type="submission" date="2016-11" db="EMBL/GenBank/DDBJ databases">
        <authorList>
            <person name="Varghese N."/>
            <person name="Submissions S."/>
        </authorList>
    </citation>
    <scope>NUCLEOTIDE SEQUENCE [LARGE SCALE GENOMIC DNA]</scope>
    <source>
        <strain evidence="2">DSM 16057</strain>
    </source>
</reference>
<organism evidence="1 2">
    <name type="scientific">Desulfofundulus thermosubterraneus DSM 16057</name>
    <dbReference type="NCBI Taxonomy" id="1121432"/>
    <lineage>
        <taxon>Bacteria</taxon>
        <taxon>Bacillati</taxon>
        <taxon>Bacillota</taxon>
        <taxon>Clostridia</taxon>
        <taxon>Eubacteriales</taxon>
        <taxon>Peptococcaceae</taxon>
        <taxon>Desulfofundulus</taxon>
    </lineage>
</organism>
<dbReference type="EMBL" id="FQZM01000013">
    <property type="protein sequence ID" value="SHI84389.1"/>
    <property type="molecule type" value="Genomic_DNA"/>
</dbReference>
<evidence type="ECO:0000313" key="1">
    <source>
        <dbReference type="EMBL" id="SHI84389.1"/>
    </source>
</evidence>
<protein>
    <submittedName>
        <fullName evidence="1">Uncharacterized protein</fullName>
    </submittedName>
</protein>
<proteinExistence type="predicted"/>
<keyword evidence="2" id="KW-1185">Reference proteome</keyword>